<dbReference type="InterPro" id="IPR022061">
    <property type="entry name" value="DUF3617"/>
</dbReference>
<dbReference type="AlphaFoldDB" id="A0A371RFD5"/>
<comment type="caution">
    <text evidence="2">The sequence shown here is derived from an EMBL/GenBank/DDBJ whole genome shotgun (WGS) entry which is preliminary data.</text>
</comment>
<accession>A0A371RFD5</accession>
<reference evidence="2 3" key="1">
    <citation type="submission" date="2018-08" db="EMBL/GenBank/DDBJ databases">
        <title>Parvularcula sp. SM1705, isolated from surface water of the South Sea China.</title>
        <authorList>
            <person name="Sun L."/>
        </authorList>
    </citation>
    <scope>NUCLEOTIDE SEQUENCE [LARGE SCALE GENOMIC DNA]</scope>
    <source>
        <strain evidence="2 3">SM1705</strain>
    </source>
</reference>
<gene>
    <name evidence="2" type="ORF">DX908_02065</name>
</gene>
<organism evidence="2 3">
    <name type="scientific">Parvularcula marina</name>
    <dbReference type="NCBI Taxonomy" id="2292771"/>
    <lineage>
        <taxon>Bacteria</taxon>
        <taxon>Pseudomonadati</taxon>
        <taxon>Pseudomonadota</taxon>
        <taxon>Alphaproteobacteria</taxon>
        <taxon>Parvularculales</taxon>
        <taxon>Parvularculaceae</taxon>
        <taxon>Parvularcula</taxon>
    </lineage>
</organism>
<dbReference type="InParanoid" id="A0A371RFD5"/>
<dbReference type="Proteomes" id="UP000264589">
    <property type="component" value="Unassembled WGS sequence"/>
</dbReference>
<dbReference type="RefSeq" id="WP_116390799.1">
    <property type="nucleotide sequence ID" value="NZ_QUQO01000001.1"/>
</dbReference>
<evidence type="ECO:0000313" key="2">
    <source>
        <dbReference type="EMBL" id="RFB04171.1"/>
    </source>
</evidence>
<proteinExistence type="predicted"/>
<dbReference type="EMBL" id="QUQO01000001">
    <property type="protein sequence ID" value="RFB04171.1"/>
    <property type="molecule type" value="Genomic_DNA"/>
</dbReference>
<sequence>MTKALFTGLAALIAIGGAASAQDVFPKVNPGEWEYVAKTKVNVVSNGVPIAIPEQVSTEVKCVTAEEADLKPDEDDLEEGCTILGVQSDATFVNMQVSCISNGQKIDGSVETKVHDAGNRIHTVFSAKGGDAATQLDINAVVTGERKGACTE</sequence>
<protein>
    <submittedName>
        <fullName evidence="2">DUF3617 family protein</fullName>
    </submittedName>
</protein>
<evidence type="ECO:0000313" key="3">
    <source>
        <dbReference type="Proteomes" id="UP000264589"/>
    </source>
</evidence>
<name>A0A371RFD5_9PROT</name>
<keyword evidence="3" id="KW-1185">Reference proteome</keyword>
<feature type="signal peptide" evidence="1">
    <location>
        <begin position="1"/>
        <end position="21"/>
    </location>
</feature>
<feature type="chain" id="PRO_5017026538" evidence="1">
    <location>
        <begin position="22"/>
        <end position="152"/>
    </location>
</feature>
<keyword evidence="1" id="KW-0732">Signal</keyword>
<evidence type="ECO:0000256" key="1">
    <source>
        <dbReference type="SAM" id="SignalP"/>
    </source>
</evidence>
<dbReference type="Pfam" id="PF12276">
    <property type="entry name" value="DUF3617"/>
    <property type="match status" value="1"/>
</dbReference>